<comment type="caution">
    <text evidence="2">The sequence shown here is derived from an EMBL/GenBank/DDBJ whole genome shotgun (WGS) entry which is preliminary data.</text>
</comment>
<name>A0ABP6CW95_9ACTN</name>
<feature type="region of interest" description="Disordered" evidence="1">
    <location>
        <begin position="1"/>
        <end position="20"/>
    </location>
</feature>
<accession>A0ABP6CW95</accession>
<evidence type="ECO:0000313" key="2">
    <source>
        <dbReference type="EMBL" id="GAA2629825.1"/>
    </source>
</evidence>
<evidence type="ECO:0000313" key="3">
    <source>
        <dbReference type="Proteomes" id="UP001501447"/>
    </source>
</evidence>
<sequence>MNSTVTNLTPTSPLSDADAASVSDLASRRRATTSVADADAAYRADLITDYIAVRRTGVWSDELRLLAEAKRYDDAHPDEAPLFDELHAVELFGAQVEDWGVAA</sequence>
<feature type="compositionally biased region" description="Polar residues" evidence="1">
    <location>
        <begin position="1"/>
        <end position="11"/>
    </location>
</feature>
<dbReference type="Proteomes" id="UP001501447">
    <property type="component" value="Unassembled WGS sequence"/>
</dbReference>
<gene>
    <name evidence="2" type="ORF">GCM10009863_51570</name>
</gene>
<protein>
    <submittedName>
        <fullName evidence="2">Uncharacterized protein</fullName>
    </submittedName>
</protein>
<dbReference type="RefSeq" id="WP_344568929.1">
    <property type="nucleotide sequence ID" value="NZ_BAAARJ010000018.1"/>
</dbReference>
<reference evidence="3" key="1">
    <citation type="journal article" date="2019" name="Int. J. Syst. Evol. Microbiol.">
        <title>The Global Catalogue of Microorganisms (GCM) 10K type strain sequencing project: providing services to taxonomists for standard genome sequencing and annotation.</title>
        <authorList>
            <consortium name="The Broad Institute Genomics Platform"/>
            <consortium name="The Broad Institute Genome Sequencing Center for Infectious Disease"/>
            <person name="Wu L."/>
            <person name="Ma J."/>
        </authorList>
    </citation>
    <scope>NUCLEOTIDE SEQUENCE [LARGE SCALE GENOMIC DNA]</scope>
    <source>
        <strain evidence="3">JCM 16373</strain>
    </source>
</reference>
<evidence type="ECO:0000256" key="1">
    <source>
        <dbReference type="SAM" id="MobiDB-lite"/>
    </source>
</evidence>
<keyword evidence="3" id="KW-1185">Reference proteome</keyword>
<dbReference type="EMBL" id="BAAARJ010000018">
    <property type="protein sequence ID" value="GAA2629825.1"/>
    <property type="molecule type" value="Genomic_DNA"/>
</dbReference>
<proteinExistence type="predicted"/>
<organism evidence="2 3">
    <name type="scientific">Streptomyces axinellae</name>
    <dbReference type="NCBI Taxonomy" id="552788"/>
    <lineage>
        <taxon>Bacteria</taxon>
        <taxon>Bacillati</taxon>
        <taxon>Actinomycetota</taxon>
        <taxon>Actinomycetes</taxon>
        <taxon>Kitasatosporales</taxon>
        <taxon>Streptomycetaceae</taxon>
        <taxon>Streptomyces</taxon>
    </lineage>
</organism>